<dbReference type="InterPro" id="IPR014756">
    <property type="entry name" value="Ig_E-set"/>
</dbReference>
<dbReference type="InterPro" id="IPR039670">
    <property type="entry name" value="NPC2-like"/>
</dbReference>
<dbReference type="InterPro" id="IPR003172">
    <property type="entry name" value="ML_dom"/>
</dbReference>
<comment type="subcellular location">
    <subcellularLocation>
        <location evidence="1">Secreted</location>
    </subcellularLocation>
</comment>
<sequence length="156" mass="16731">MAKLMVLAVPALLALAAVVPAVLAADIEDCSDNEDLGKFISAQVSGCTEDDDKCPLKRGENVTITISFKTNKDIKSVAQVVHGVMAGLPVPFPLDNPDACQNTGLKCPLAAGATQEYHFGLFVKPVYPKVSVKVKWELQNEDKKQIICVLIPAILK</sequence>
<reference evidence="8" key="1">
    <citation type="submission" date="2015-07" db="EMBL/GenBank/DDBJ databases">
        <title>Transcriptome Assembly of Anthurium amnicola.</title>
        <authorList>
            <person name="Suzuki J."/>
        </authorList>
    </citation>
    <scope>NUCLEOTIDE SEQUENCE</scope>
</reference>
<dbReference type="SUPFAM" id="SSF81296">
    <property type="entry name" value="E set domains"/>
    <property type="match status" value="1"/>
</dbReference>
<feature type="signal peptide" evidence="6">
    <location>
        <begin position="1"/>
        <end position="24"/>
    </location>
</feature>
<dbReference type="InterPro" id="IPR033916">
    <property type="entry name" value="ML_Npc2-like"/>
</dbReference>
<organism evidence="8">
    <name type="scientific">Anthurium amnicola</name>
    <dbReference type="NCBI Taxonomy" id="1678845"/>
    <lineage>
        <taxon>Eukaryota</taxon>
        <taxon>Viridiplantae</taxon>
        <taxon>Streptophyta</taxon>
        <taxon>Embryophyta</taxon>
        <taxon>Tracheophyta</taxon>
        <taxon>Spermatophyta</taxon>
        <taxon>Magnoliopsida</taxon>
        <taxon>Liliopsida</taxon>
        <taxon>Araceae</taxon>
        <taxon>Pothoideae</taxon>
        <taxon>Potheae</taxon>
        <taxon>Anthurium</taxon>
    </lineage>
</organism>
<dbReference type="GO" id="GO:0032367">
    <property type="term" value="P:intracellular cholesterol transport"/>
    <property type="evidence" value="ECO:0007669"/>
    <property type="project" value="InterPro"/>
</dbReference>
<evidence type="ECO:0000256" key="2">
    <source>
        <dbReference type="ARBA" id="ARBA00006370"/>
    </source>
</evidence>
<name>A0A1D1XVL5_9ARAE</name>
<dbReference type="PANTHER" id="PTHR11306">
    <property type="entry name" value="NIEMANN PICK TYPE C2 PROTEIN NPC2-RELATED"/>
    <property type="match status" value="1"/>
</dbReference>
<dbReference type="SMART" id="SM00737">
    <property type="entry name" value="ML"/>
    <property type="match status" value="1"/>
</dbReference>
<accession>A0A1D1XVL5</accession>
<evidence type="ECO:0000256" key="3">
    <source>
        <dbReference type="ARBA" id="ARBA00022525"/>
    </source>
</evidence>
<evidence type="ECO:0000256" key="6">
    <source>
        <dbReference type="SAM" id="SignalP"/>
    </source>
</evidence>
<dbReference type="CDD" id="cd00916">
    <property type="entry name" value="Npc2_like"/>
    <property type="match status" value="1"/>
</dbReference>
<dbReference type="EMBL" id="GDJX01021512">
    <property type="protein sequence ID" value="JAT46424.1"/>
    <property type="molecule type" value="Transcribed_RNA"/>
</dbReference>
<evidence type="ECO:0000256" key="4">
    <source>
        <dbReference type="ARBA" id="ARBA00022729"/>
    </source>
</evidence>
<feature type="domain" description="MD-2-related lipid-recognition" evidence="7">
    <location>
        <begin position="27"/>
        <end position="153"/>
    </location>
</feature>
<keyword evidence="4 6" id="KW-0732">Signal</keyword>
<keyword evidence="5" id="KW-1015">Disulfide bond</keyword>
<dbReference type="GO" id="GO:0005576">
    <property type="term" value="C:extracellular region"/>
    <property type="evidence" value="ECO:0007669"/>
    <property type="project" value="UniProtKB-SubCell"/>
</dbReference>
<evidence type="ECO:0000256" key="1">
    <source>
        <dbReference type="ARBA" id="ARBA00004613"/>
    </source>
</evidence>
<comment type="similarity">
    <text evidence="2">Belongs to the NPC2 family.</text>
</comment>
<dbReference type="Gene3D" id="2.60.40.770">
    <property type="match status" value="1"/>
</dbReference>
<evidence type="ECO:0000256" key="5">
    <source>
        <dbReference type="ARBA" id="ARBA00023157"/>
    </source>
</evidence>
<dbReference type="AlphaFoldDB" id="A0A1D1XVL5"/>
<feature type="chain" id="PRO_5008899746" evidence="6">
    <location>
        <begin position="25"/>
        <end position="156"/>
    </location>
</feature>
<evidence type="ECO:0000313" key="8">
    <source>
        <dbReference type="EMBL" id="JAT46424.1"/>
    </source>
</evidence>
<dbReference type="GO" id="GO:0032934">
    <property type="term" value="F:sterol binding"/>
    <property type="evidence" value="ECO:0007669"/>
    <property type="project" value="InterPro"/>
</dbReference>
<proteinExistence type="inferred from homology"/>
<dbReference type="FunFam" id="2.60.40.770:FF:000001">
    <property type="entry name" value="NPC intracellular cholesterol transporter 2"/>
    <property type="match status" value="1"/>
</dbReference>
<protein>
    <submittedName>
        <fullName evidence="8">Protein NPC2</fullName>
    </submittedName>
</protein>
<dbReference type="Pfam" id="PF02221">
    <property type="entry name" value="E1_DerP2_DerF2"/>
    <property type="match status" value="1"/>
</dbReference>
<dbReference type="PANTHER" id="PTHR11306:SF68">
    <property type="entry name" value="NPC INTRACELLULAR CHOLESTEROL TRANSPORTER 2"/>
    <property type="match status" value="1"/>
</dbReference>
<evidence type="ECO:0000259" key="7">
    <source>
        <dbReference type="SMART" id="SM00737"/>
    </source>
</evidence>
<gene>
    <name evidence="8" type="primary">Npc2a_0</name>
    <name evidence="8" type="ORF">g.27564</name>
</gene>
<keyword evidence="3" id="KW-0964">Secreted</keyword>